<feature type="transmembrane region" description="Helical" evidence="1">
    <location>
        <begin position="29"/>
        <end position="49"/>
    </location>
</feature>
<dbReference type="GO" id="GO:0071111">
    <property type="term" value="F:cyclic-guanylate-specific phosphodiesterase activity"/>
    <property type="evidence" value="ECO:0007669"/>
    <property type="project" value="InterPro"/>
</dbReference>
<dbReference type="SUPFAM" id="SSF141868">
    <property type="entry name" value="EAL domain-like"/>
    <property type="match status" value="1"/>
</dbReference>
<evidence type="ECO:0000259" key="3">
    <source>
        <dbReference type="PROSITE" id="PS50887"/>
    </source>
</evidence>
<dbReference type="Pfam" id="PF00563">
    <property type="entry name" value="EAL"/>
    <property type="match status" value="1"/>
</dbReference>
<feature type="transmembrane region" description="Helical" evidence="1">
    <location>
        <begin position="91"/>
        <end position="112"/>
    </location>
</feature>
<organism evidence="4 5">
    <name type="scientific">Acidisoma cellulosilyticum</name>
    <dbReference type="NCBI Taxonomy" id="2802395"/>
    <lineage>
        <taxon>Bacteria</taxon>
        <taxon>Pseudomonadati</taxon>
        <taxon>Pseudomonadota</taxon>
        <taxon>Alphaproteobacteria</taxon>
        <taxon>Acetobacterales</taxon>
        <taxon>Acidocellaceae</taxon>
        <taxon>Acidisoma</taxon>
    </lineage>
</organism>
<dbReference type="CDD" id="cd01949">
    <property type="entry name" value="GGDEF"/>
    <property type="match status" value="1"/>
</dbReference>
<keyword evidence="5" id="KW-1185">Reference proteome</keyword>
<feature type="domain" description="GGDEF" evidence="3">
    <location>
        <begin position="255"/>
        <end position="385"/>
    </location>
</feature>
<accession>A0A963Z5F3</accession>
<comment type="caution">
    <text evidence="4">The sequence shown here is derived from an EMBL/GenBank/DDBJ whole genome shotgun (WGS) entry which is preliminary data.</text>
</comment>
<name>A0A963Z5F3_9PROT</name>
<dbReference type="Pfam" id="PF00990">
    <property type="entry name" value="GGDEF"/>
    <property type="match status" value="1"/>
</dbReference>
<dbReference type="PROSITE" id="PS50883">
    <property type="entry name" value="EAL"/>
    <property type="match status" value="1"/>
</dbReference>
<evidence type="ECO:0000256" key="1">
    <source>
        <dbReference type="SAM" id="Phobius"/>
    </source>
</evidence>
<sequence>MRRLGSIKQTQLDKVGAERRASPLILHRAMLLLAGISILALALVHYGIALGLPPAVSVKSAQPDLCALAALALLAIGAAPGPSASFARRCTALCAAGLAVMVTLGHCADRLFSVSQTANVAPQLGDMSAPDMLAFVAWPVGVLLLAIGEGLLLCRLRPGRATLWAAALWSCLPLIGFAIRFDHFQTASTLLLAVSSLSIAGAALLSGVDRKPRTAPADAVGNQLMAMSDIGFDLLTGLLTRNSFERFVETQTATQSAAMMLVDIDRFRAANHVLGNKVADDILIEIAKRLRALAAPHPVARTGSDEFAIFCHPIAEDAAQAKAQQLVATMARPFALSDGRNFYLTASVGLAHSATDGVGDLRDAADEAVFIAKNQGGNQAVSFLRTQHDERIERVGLEQDLYTAFRSDDELFLVYQPIISLRDHSVIAIEALARWQHPTAGLVPPSRFVGIAETAGLFSGLGAKIRELAVRQVAAWRDSGITNLPVVNLNISPLELSRADVPGTLSALVDRYGLERSTFCLEVTEGAFADEDASRALQVARDAGFLVAMDDFGVGYSSLAQLPKLPLTSLKLDRGFLSLARNGDDGISLFATIVQLAHVLKLPVVAEGVETPAELAVAADCGCDFVQGYFFARPLSPAQMELCLRSATELGGPIRLISPPLIPGRAGMSATCTTGTTGAPILSCTI</sequence>
<dbReference type="PANTHER" id="PTHR33121">
    <property type="entry name" value="CYCLIC DI-GMP PHOSPHODIESTERASE PDEF"/>
    <property type="match status" value="1"/>
</dbReference>
<dbReference type="EMBL" id="JAESVA010000009">
    <property type="protein sequence ID" value="MCB8882821.1"/>
    <property type="molecule type" value="Genomic_DNA"/>
</dbReference>
<keyword evidence="1" id="KW-0812">Transmembrane</keyword>
<gene>
    <name evidence="4" type="ORF">ACELLULO517_21425</name>
</gene>
<proteinExistence type="predicted"/>
<dbReference type="Proteomes" id="UP000721844">
    <property type="component" value="Unassembled WGS sequence"/>
</dbReference>
<evidence type="ECO:0000313" key="5">
    <source>
        <dbReference type="Proteomes" id="UP000721844"/>
    </source>
</evidence>
<dbReference type="InterPro" id="IPR035919">
    <property type="entry name" value="EAL_sf"/>
</dbReference>
<dbReference type="CDD" id="cd01948">
    <property type="entry name" value="EAL"/>
    <property type="match status" value="1"/>
</dbReference>
<dbReference type="SMART" id="SM00267">
    <property type="entry name" value="GGDEF"/>
    <property type="match status" value="1"/>
</dbReference>
<feature type="transmembrane region" description="Helical" evidence="1">
    <location>
        <begin position="132"/>
        <end position="154"/>
    </location>
</feature>
<dbReference type="InterPro" id="IPR001633">
    <property type="entry name" value="EAL_dom"/>
</dbReference>
<dbReference type="AlphaFoldDB" id="A0A963Z5F3"/>
<dbReference type="NCBIfam" id="TIGR00254">
    <property type="entry name" value="GGDEF"/>
    <property type="match status" value="1"/>
</dbReference>
<feature type="domain" description="EAL" evidence="2">
    <location>
        <begin position="394"/>
        <end position="648"/>
    </location>
</feature>
<dbReference type="Gene3D" id="3.20.20.450">
    <property type="entry name" value="EAL domain"/>
    <property type="match status" value="1"/>
</dbReference>
<feature type="transmembrane region" description="Helical" evidence="1">
    <location>
        <begin position="161"/>
        <end position="181"/>
    </location>
</feature>
<evidence type="ECO:0000259" key="2">
    <source>
        <dbReference type="PROSITE" id="PS50883"/>
    </source>
</evidence>
<reference evidence="4 5" key="1">
    <citation type="journal article" date="2021" name="Microorganisms">
        <title>Acidisoma silvae sp. nov. and Acidisomacellulosilytica sp. nov., Two Acidophilic Bacteria Isolated from Decaying Wood, Hydrolyzing Cellulose and Producing Poly-3-hydroxybutyrate.</title>
        <authorList>
            <person name="Mieszkin S."/>
            <person name="Pouder E."/>
            <person name="Uroz S."/>
            <person name="Simon-Colin C."/>
            <person name="Alain K."/>
        </authorList>
    </citation>
    <scope>NUCLEOTIDE SEQUENCE [LARGE SCALE GENOMIC DNA]</scope>
    <source>
        <strain evidence="4 5">HW T5.17</strain>
    </source>
</reference>
<dbReference type="InterPro" id="IPR000160">
    <property type="entry name" value="GGDEF_dom"/>
</dbReference>
<dbReference type="PROSITE" id="PS50887">
    <property type="entry name" value="GGDEF"/>
    <property type="match status" value="1"/>
</dbReference>
<protein>
    <submittedName>
        <fullName evidence="4">EAL domain-containing protein</fullName>
    </submittedName>
</protein>
<dbReference type="PANTHER" id="PTHR33121:SF79">
    <property type="entry name" value="CYCLIC DI-GMP PHOSPHODIESTERASE PDED-RELATED"/>
    <property type="match status" value="1"/>
</dbReference>
<dbReference type="SUPFAM" id="SSF55073">
    <property type="entry name" value="Nucleotide cyclase"/>
    <property type="match status" value="1"/>
</dbReference>
<dbReference type="Gene3D" id="3.30.70.270">
    <property type="match status" value="1"/>
</dbReference>
<dbReference type="InterPro" id="IPR050706">
    <property type="entry name" value="Cyclic-di-GMP_PDE-like"/>
</dbReference>
<dbReference type="InterPro" id="IPR043128">
    <property type="entry name" value="Rev_trsase/Diguanyl_cyclase"/>
</dbReference>
<dbReference type="SMART" id="SM00052">
    <property type="entry name" value="EAL"/>
    <property type="match status" value="1"/>
</dbReference>
<keyword evidence="1" id="KW-1133">Transmembrane helix</keyword>
<evidence type="ECO:0000313" key="4">
    <source>
        <dbReference type="EMBL" id="MCB8882821.1"/>
    </source>
</evidence>
<feature type="transmembrane region" description="Helical" evidence="1">
    <location>
        <begin position="61"/>
        <end position="79"/>
    </location>
</feature>
<keyword evidence="1" id="KW-0472">Membrane</keyword>
<dbReference type="InterPro" id="IPR029787">
    <property type="entry name" value="Nucleotide_cyclase"/>
</dbReference>
<dbReference type="RefSeq" id="WP_227309476.1">
    <property type="nucleotide sequence ID" value="NZ_JAESVA010000009.1"/>
</dbReference>